<dbReference type="EMBL" id="KB096222">
    <property type="protein sequence ID" value="ESO07311.1"/>
    <property type="molecule type" value="Genomic_DNA"/>
</dbReference>
<name>T1F399_HELRO</name>
<feature type="compositionally biased region" description="Low complexity" evidence="1">
    <location>
        <begin position="102"/>
        <end position="114"/>
    </location>
</feature>
<dbReference type="RefSeq" id="XP_009014689.1">
    <property type="nucleotide sequence ID" value="XM_009016441.1"/>
</dbReference>
<dbReference type="GeneID" id="20203298"/>
<reference evidence="3" key="3">
    <citation type="submission" date="2015-06" db="UniProtKB">
        <authorList>
            <consortium name="EnsemblMetazoa"/>
        </authorList>
    </citation>
    <scope>IDENTIFICATION</scope>
</reference>
<dbReference type="KEGG" id="hro:HELRODRAFT_170642"/>
<reference evidence="4" key="1">
    <citation type="submission" date="2012-12" db="EMBL/GenBank/DDBJ databases">
        <authorList>
            <person name="Hellsten U."/>
            <person name="Grimwood J."/>
            <person name="Chapman J.A."/>
            <person name="Shapiro H."/>
            <person name="Aerts A."/>
            <person name="Otillar R.P."/>
            <person name="Terry A.Y."/>
            <person name="Boore J.L."/>
            <person name="Simakov O."/>
            <person name="Marletaz F."/>
            <person name="Cho S.-J."/>
            <person name="Edsinger-Gonzales E."/>
            <person name="Havlak P."/>
            <person name="Kuo D.-H."/>
            <person name="Larsson T."/>
            <person name="Lv J."/>
            <person name="Arendt D."/>
            <person name="Savage R."/>
            <person name="Osoegawa K."/>
            <person name="de Jong P."/>
            <person name="Lindberg D.R."/>
            <person name="Seaver E.C."/>
            <person name="Weisblat D.A."/>
            <person name="Putnam N.H."/>
            <person name="Grigoriev I.V."/>
            <person name="Rokhsar D.S."/>
        </authorList>
    </citation>
    <scope>NUCLEOTIDE SEQUENCE</scope>
</reference>
<dbReference type="EnsemblMetazoa" id="HelroT170642">
    <property type="protein sequence ID" value="HelroP170642"/>
    <property type="gene ID" value="HelroG170642"/>
</dbReference>
<evidence type="ECO:0000313" key="3">
    <source>
        <dbReference type="EnsemblMetazoa" id="HelroP170642"/>
    </source>
</evidence>
<dbReference type="HOGENOM" id="CLU_452909_0_0_1"/>
<dbReference type="Proteomes" id="UP000015101">
    <property type="component" value="Unassembled WGS sequence"/>
</dbReference>
<proteinExistence type="predicted"/>
<feature type="compositionally biased region" description="Low complexity" evidence="1">
    <location>
        <begin position="400"/>
        <end position="412"/>
    </location>
</feature>
<evidence type="ECO:0000313" key="2">
    <source>
        <dbReference type="EMBL" id="ESO07311.1"/>
    </source>
</evidence>
<reference evidence="2 4" key="2">
    <citation type="journal article" date="2013" name="Nature">
        <title>Insights into bilaterian evolution from three spiralian genomes.</title>
        <authorList>
            <person name="Simakov O."/>
            <person name="Marletaz F."/>
            <person name="Cho S.J."/>
            <person name="Edsinger-Gonzales E."/>
            <person name="Havlak P."/>
            <person name="Hellsten U."/>
            <person name="Kuo D.H."/>
            <person name="Larsson T."/>
            <person name="Lv J."/>
            <person name="Arendt D."/>
            <person name="Savage R."/>
            <person name="Osoegawa K."/>
            <person name="de Jong P."/>
            <person name="Grimwood J."/>
            <person name="Chapman J.A."/>
            <person name="Shapiro H."/>
            <person name="Aerts A."/>
            <person name="Otillar R.P."/>
            <person name="Terry A.Y."/>
            <person name="Boore J.L."/>
            <person name="Grigoriev I.V."/>
            <person name="Lindberg D.R."/>
            <person name="Seaver E.C."/>
            <person name="Weisblat D.A."/>
            <person name="Putnam N.H."/>
            <person name="Rokhsar D.S."/>
        </authorList>
    </citation>
    <scope>NUCLEOTIDE SEQUENCE</scope>
</reference>
<sequence length="603" mass="68163">MTSPLSPISFLFGPYPFSAKPRQASSVCYNINNNTNNSINNNSNHNNFNDNKNIAECYETINKGINNNHFSLAKNDDESCSSGKENENLTSKFLKHQRQHQQHQQQQQQQQQQKLRQHFKLQHLINRCIINERTNFETSTEYLTTSIASTTTTNSMTSTILNRYCLKSRAMPTTPSDNSRKHQIDGNINNFNNNNNVNYISNINKTINNNNKTINNNNSSNYVNRNVYQRYYKYHNPYLRYDDDNCNNNNNNNNINIKNNNSPGDDDDDDKVLINCDAWKNVESLLSRSNDTISYYSTTTTTTTTTTAVATTTTTTAAATNTKTVTTSHISAVSPIYSKVTTTTTCLRDTFSKQKPTRKFIRTVDDKFSYRDYVKGVISEAPKLVDTYIPTDSDTSLTGSNNNINSESSVSNADAYKDVTRDTATNETTGKNSDGTFNGRFTSNASSTVNERTAKYLYNTEFIPDNYGSCTNIGQYDRVKPAIRTVMARFEGFVDTSQNYYNVSNIYGTLRNRITGIDKDNGIVLSKRHSIANASALKNTTNITNNRREYNASLTTDDRIDNSNIDSASGMNTKSPLRRYTSLISMDVDLRRCQHGDTKHRPI</sequence>
<dbReference type="CTD" id="20203298"/>
<dbReference type="AlphaFoldDB" id="T1F399"/>
<gene>
    <name evidence="3" type="primary">20203298</name>
    <name evidence="2" type="ORF">HELRODRAFT_170642</name>
</gene>
<dbReference type="InParanoid" id="T1F399"/>
<evidence type="ECO:0000313" key="4">
    <source>
        <dbReference type="Proteomes" id="UP000015101"/>
    </source>
</evidence>
<feature type="region of interest" description="Disordered" evidence="1">
    <location>
        <begin position="94"/>
        <end position="115"/>
    </location>
</feature>
<feature type="compositionally biased region" description="Polar residues" evidence="1">
    <location>
        <begin position="422"/>
        <end position="444"/>
    </location>
</feature>
<accession>T1F399</accession>
<feature type="region of interest" description="Disordered" evidence="1">
    <location>
        <begin position="392"/>
        <end position="444"/>
    </location>
</feature>
<evidence type="ECO:0000256" key="1">
    <source>
        <dbReference type="SAM" id="MobiDB-lite"/>
    </source>
</evidence>
<dbReference type="EMBL" id="AMQM01003628">
    <property type="status" value="NOT_ANNOTATED_CDS"/>
    <property type="molecule type" value="Genomic_DNA"/>
</dbReference>
<organism evidence="3 4">
    <name type="scientific">Helobdella robusta</name>
    <name type="common">Californian leech</name>
    <dbReference type="NCBI Taxonomy" id="6412"/>
    <lineage>
        <taxon>Eukaryota</taxon>
        <taxon>Metazoa</taxon>
        <taxon>Spiralia</taxon>
        <taxon>Lophotrochozoa</taxon>
        <taxon>Annelida</taxon>
        <taxon>Clitellata</taxon>
        <taxon>Hirudinea</taxon>
        <taxon>Rhynchobdellida</taxon>
        <taxon>Glossiphoniidae</taxon>
        <taxon>Helobdella</taxon>
    </lineage>
</organism>
<protein>
    <submittedName>
        <fullName evidence="2 3">Uncharacterized protein</fullName>
    </submittedName>
</protein>
<keyword evidence="4" id="KW-1185">Reference proteome</keyword>